<dbReference type="EMBL" id="KL250622">
    <property type="protein sequence ID" value="KGB34622.1"/>
    <property type="molecule type" value="Genomic_DNA"/>
</dbReference>
<sequence length="331" mass="38299">MCYLYFITHSSAFRKTNKLIEHIVIFHLDSTNDPVVEYVYPSVNNENSHLHRLRNFVLPCKHKSYFPYFELLHSIITLINQEHLYREENRRNIEVILKELHYHSGVATLNISSPPNSTRHWLIKRCNASHSAILRHIRSTENVASTAALLLARPYLELMAILLGRYRSALQHNEASSSVNLLPIQSPNDESRSQDKFDQPRIGGWFFDRAAFVVSCGHELQPYLTELLNSQMVIQFFESRVAVLNSDMAFIPPDDFEDTIDHVSIPRRSGGLNDLLNFGRTEFDKITRKVSSPREKSKQNLCNLIDDRSFTFFDELEILLLLVMINVGIKN</sequence>
<proteinExistence type="predicted"/>
<dbReference type="STRING" id="6185.A0A094ZKV7"/>
<evidence type="ECO:0000313" key="1">
    <source>
        <dbReference type="EMBL" id="KGB34622.1"/>
    </source>
</evidence>
<gene>
    <name evidence="1" type="ORF">MS3_02833</name>
</gene>
<accession>A0A094ZKV7</accession>
<name>A0A094ZKV7_SCHHA</name>
<reference evidence="1" key="1">
    <citation type="journal article" date="2012" name="Nat. Genet.">
        <title>Whole-genome sequence of Schistosoma haematobium.</title>
        <authorList>
            <person name="Young N.D."/>
            <person name="Jex A.R."/>
            <person name="Li B."/>
            <person name="Liu S."/>
            <person name="Yang L."/>
            <person name="Xiong Z."/>
            <person name="Li Y."/>
            <person name="Cantacessi C."/>
            <person name="Hall R.S."/>
            <person name="Xu X."/>
            <person name="Chen F."/>
            <person name="Wu X."/>
            <person name="Zerlotini A."/>
            <person name="Oliveira G."/>
            <person name="Hofmann A."/>
            <person name="Zhang G."/>
            <person name="Fang X."/>
            <person name="Kang Y."/>
            <person name="Campbell B.E."/>
            <person name="Loukas A."/>
            <person name="Ranganathan S."/>
            <person name="Rollinson D."/>
            <person name="Rinaldi G."/>
            <person name="Brindley P.J."/>
            <person name="Yang H."/>
            <person name="Wang J."/>
            <person name="Wang J."/>
            <person name="Gasser R.B."/>
        </authorList>
    </citation>
    <scope>NUCLEOTIDE SEQUENCE [LARGE SCALE GENOMIC DNA]</scope>
</reference>
<organism evidence="1">
    <name type="scientific">Schistosoma haematobium</name>
    <name type="common">Blood fluke</name>
    <dbReference type="NCBI Taxonomy" id="6185"/>
    <lineage>
        <taxon>Eukaryota</taxon>
        <taxon>Metazoa</taxon>
        <taxon>Spiralia</taxon>
        <taxon>Lophotrochozoa</taxon>
        <taxon>Platyhelminthes</taxon>
        <taxon>Trematoda</taxon>
        <taxon>Digenea</taxon>
        <taxon>Strigeidida</taxon>
        <taxon>Schistosomatoidea</taxon>
        <taxon>Schistosomatidae</taxon>
        <taxon>Schistosoma</taxon>
    </lineage>
</organism>
<protein>
    <submittedName>
        <fullName evidence="1">Uncharacterized protein</fullName>
    </submittedName>
</protein>
<dbReference type="AlphaFoldDB" id="A0A094ZKV7"/>